<dbReference type="AlphaFoldDB" id="H5T938"/>
<evidence type="ECO:0000313" key="2">
    <source>
        <dbReference type="Proteomes" id="UP000053586"/>
    </source>
</evidence>
<reference evidence="1 2" key="2">
    <citation type="journal article" date="2017" name="Antonie Van Leeuwenhoek">
        <title>Rhizobium rhizosphaerae sp. nov., a novel species isolated from rice rhizosphere.</title>
        <authorList>
            <person name="Zhao J.J."/>
            <person name="Zhang J."/>
            <person name="Zhang R.J."/>
            <person name="Zhang C.W."/>
            <person name="Yin H.Q."/>
            <person name="Zhang X.X."/>
        </authorList>
    </citation>
    <scope>NUCLEOTIDE SEQUENCE [LARGE SCALE GENOMIC DNA]</scope>
    <source>
        <strain evidence="1 2">ACAM 611</strain>
    </source>
</reference>
<dbReference type="Proteomes" id="UP000053586">
    <property type="component" value="Unassembled WGS sequence"/>
</dbReference>
<keyword evidence="2" id="KW-1185">Reference proteome</keyword>
<proteinExistence type="predicted"/>
<dbReference type="EMBL" id="BAET01000007">
    <property type="protein sequence ID" value="GAB54815.1"/>
    <property type="molecule type" value="Genomic_DNA"/>
</dbReference>
<accession>H5T938</accession>
<evidence type="ECO:0000313" key="1">
    <source>
        <dbReference type="EMBL" id="GAB54815.1"/>
    </source>
</evidence>
<sequence length="50" mass="5388">MPISPVPPSGTNHKSFSVGLCFKVDTQSKAFQMIKGHKGHDEVSSTILCD</sequence>
<gene>
    <name evidence="1" type="ORF">GPUN_0675</name>
</gene>
<comment type="caution">
    <text evidence="1">The sequence shown here is derived from an EMBL/GenBank/DDBJ whole genome shotgun (WGS) entry which is preliminary data.</text>
</comment>
<organism evidence="1 2">
    <name type="scientific">Glaciecola punicea ACAM 611</name>
    <dbReference type="NCBI Taxonomy" id="1121923"/>
    <lineage>
        <taxon>Bacteria</taxon>
        <taxon>Pseudomonadati</taxon>
        <taxon>Pseudomonadota</taxon>
        <taxon>Gammaproteobacteria</taxon>
        <taxon>Alteromonadales</taxon>
        <taxon>Alteromonadaceae</taxon>
        <taxon>Glaciecola</taxon>
    </lineage>
</organism>
<name>H5T938_9ALTE</name>
<protein>
    <submittedName>
        <fullName evidence="1">Uncharacterized protein</fullName>
    </submittedName>
</protein>
<reference evidence="1 2" key="1">
    <citation type="journal article" date="2012" name="J. Bacteriol.">
        <title>Genome sequence of proteorhodopsin-containing sea ice bacterium Glaciecola punicea ACAM 611T.</title>
        <authorList>
            <person name="Qin Q.-L."/>
            <person name="Xie B.-B."/>
            <person name="Shu Y.-L."/>
            <person name="Rong J.-C."/>
            <person name="Zhao D.-L."/>
            <person name="Zhang X.-Y."/>
            <person name="Chen X.-L."/>
            <person name="Zhou B.-C."/>
            <person name="Zhanga Y.-Z."/>
        </authorList>
    </citation>
    <scope>NUCLEOTIDE SEQUENCE [LARGE SCALE GENOMIC DNA]</scope>
    <source>
        <strain evidence="1 2">ACAM 611</strain>
    </source>
</reference>